<dbReference type="KEGG" id="cmav:ABHF33_09685"/>
<dbReference type="Gene3D" id="3.40.630.30">
    <property type="match status" value="1"/>
</dbReference>
<evidence type="ECO:0000313" key="3">
    <source>
        <dbReference type="EMBL" id="XBL99343.1"/>
    </source>
</evidence>
<dbReference type="SUPFAM" id="SSF55729">
    <property type="entry name" value="Acyl-CoA N-acyltransferases (Nat)"/>
    <property type="match status" value="1"/>
</dbReference>
<dbReference type="EC" id="2.3.1.-" evidence="3"/>
<dbReference type="Pfam" id="PF13523">
    <property type="entry name" value="Acetyltransf_8"/>
    <property type="match status" value="1"/>
</dbReference>
<proteinExistence type="predicted"/>
<sequence length="202" mass="22490">MSCRDLNETAATPEMVFCHTVSGVGLFELRPLSSADFGLLHQWVTAPRASFWGMQQATPEEVAHCYRQQIESAHCAPYLAFYAGQPAFLLETYDPAHDELGQHYAVQAGDIGMHFLVAPASGPAVHGFTRAVMQTILAFLFSQSRHLRVVVEPDVNNQKIHPINRDAGFCYQHTIELSYKTAWFAICDRASFLQATELETTA</sequence>
<dbReference type="AlphaFoldDB" id="A0AAU7F609"/>
<evidence type="ECO:0000256" key="1">
    <source>
        <dbReference type="ARBA" id="ARBA00004924"/>
    </source>
</evidence>
<dbReference type="GO" id="GO:0019290">
    <property type="term" value="P:siderophore biosynthetic process"/>
    <property type="evidence" value="ECO:0007669"/>
    <property type="project" value="InterPro"/>
</dbReference>
<organism evidence="3">
    <name type="scientific">Chitinibacter mangrovi</name>
    <dbReference type="NCBI Taxonomy" id="3153927"/>
    <lineage>
        <taxon>Bacteria</taxon>
        <taxon>Pseudomonadati</taxon>
        <taxon>Pseudomonadota</taxon>
        <taxon>Betaproteobacteria</taxon>
        <taxon>Neisseriales</taxon>
        <taxon>Chitinibacteraceae</taxon>
        <taxon>Chitinibacter</taxon>
    </lineage>
</organism>
<gene>
    <name evidence="3" type="ORF">ABHF33_09685</name>
</gene>
<name>A0AAU7F609_9NEIS</name>
<protein>
    <submittedName>
        <fullName evidence="3">GNAT family N-acetyltransferase</fullName>
        <ecNumber evidence="3">2.3.1.-</ecNumber>
    </submittedName>
</protein>
<dbReference type="InterPro" id="IPR016181">
    <property type="entry name" value="Acyl_CoA_acyltransferase"/>
</dbReference>
<keyword evidence="3" id="KW-0012">Acyltransferase</keyword>
<dbReference type="SMART" id="SM01006">
    <property type="entry name" value="AlcB"/>
    <property type="match status" value="1"/>
</dbReference>
<dbReference type="InterPro" id="IPR019432">
    <property type="entry name" value="Acyltransferase_MbtK/IucB-like"/>
</dbReference>
<evidence type="ECO:0000259" key="2">
    <source>
        <dbReference type="SMART" id="SM01006"/>
    </source>
</evidence>
<dbReference type="GO" id="GO:0016410">
    <property type="term" value="F:N-acyltransferase activity"/>
    <property type="evidence" value="ECO:0007669"/>
    <property type="project" value="TreeGrafter"/>
</dbReference>
<dbReference type="RefSeq" id="WP_348943773.1">
    <property type="nucleotide sequence ID" value="NZ_CP157355.1"/>
</dbReference>
<dbReference type="EMBL" id="CP157355">
    <property type="protein sequence ID" value="XBL99343.1"/>
    <property type="molecule type" value="Genomic_DNA"/>
</dbReference>
<accession>A0AAU7F609</accession>
<dbReference type="PANTHER" id="PTHR31438">
    <property type="entry name" value="LYSINE N-ACYLTRANSFERASE C17G9.06C-RELATED"/>
    <property type="match status" value="1"/>
</dbReference>
<reference evidence="3" key="1">
    <citation type="submission" date="2024-05" db="EMBL/GenBank/DDBJ databases">
        <authorList>
            <person name="Yang L."/>
            <person name="Pan L."/>
        </authorList>
    </citation>
    <scope>NUCLEOTIDE SEQUENCE</scope>
    <source>
        <strain evidence="3">FCG-7</strain>
    </source>
</reference>
<comment type="pathway">
    <text evidence="1">Siderophore biosynthesis.</text>
</comment>
<keyword evidence="3" id="KW-0808">Transferase</keyword>
<feature type="domain" description="Acyltransferase MbtK/IucB-like conserved" evidence="2">
    <location>
        <begin position="30"/>
        <end position="76"/>
    </location>
</feature>
<dbReference type="PANTHER" id="PTHR31438:SF1">
    <property type="entry name" value="LYSINE N-ACYLTRANSFERASE C17G9.06C-RELATED"/>
    <property type="match status" value="1"/>
</dbReference>